<accession>A0A930Y5V8</accession>
<proteinExistence type="predicted"/>
<name>A0A930Y5V8_9ACTN</name>
<sequence length="126" mass="13384">MTDLAPAAQRGSTEIRPRAVEAVVAETARRTPGTVVRRRRVPGLPGPRGGDPAVEVTMHGPVARVRVDVHVAWPAPLARVAADVRGRLADEASRLAGLEFRTVDVTVHAVDPVHVATGQRSAGRVR</sequence>
<evidence type="ECO:0000313" key="2">
    <source>
        <dbReference type="Proteomes" id="UP000656804"/>
    </source>
</evidence>
<protein>
    <recommendedName>
        <fullName evidence="3">Asp23/Gls24 family envelope stress response protein</fullName>
    </recommendedName>
</protein>
<dbReference type="RefSeq" id="WP_194502930.1">
    <property type="nucleotide sequence ID" value="NZ_JADIVZ010000003.1"/>
</dbReference>
<evidence type="ECO:0008006" key="3">
    <source>
        <dbReference type="Google" id="ProtNLM"/>
    </source>
</evidence>
<reference evidence="1" key="1">
    <citation type="submission" date="2020-11" db="EMBL/GenBank/DDBJ databases">
        <title>Nocardioides sp. CBS4Y-1, whole genome shotgun sequence.</title>
        <authorList>
            <person name="Tuo L."/>
        </authorList>
    </citation>
    <scope>NUCLEOTIDE SEQUENCE</scope>
    <source>
        <strain evidence="1">CBS4Y-1</strain>
    </source>
</reference>
<evidence type="ECO:0000313" key="1">
    <source>
        <dbReference type="EMBL" id="MBF4161660.1"/>
    </source>
</evidence>
<dbReference type="Proteomes" id="UP000656804">
    <property type="component" value="Unassembled WGS sequence"/>
</dbReference>
<comment type="caution">
    <text evidence="1">The sequence shown here is derived from an EMBL/GenBank/DDBJ whole genome shotgun (WGS) entry which is preliminary data.</text>
</comment>
<organism evidence="1 2">
    <name type="scientific">Nocardioides acrostichi</name>
    <dbReference type="NCBI Taxonomy" id="2784339"/>
    <lineage>
        <taxon>Bacteria</taxon>
        <taxon>Bacillati</taxon>
        <taxon>Actinomycetota</taxon>
        <taxon>Actinomycetes</taxon>
        <taxon>Propionibacteriales</taxon>
        <taxon>Nocardioidaceae</taxon>
        <taxon>Nocardioides</taxon>
    </lineage>
</organism>
<gene>
    <name evidence="1" type="ORF">ISG29_08155</name>
</gene>
<dbReference type="EMBL" id="JADIVZ010000003">
    <property type="protein sequence ID" value="MBF4161660.1"/>
    <property type="molecule type" value="Genomic_DNA"/>
</dbReference>
<keyword evidence="2" id="KW-1185">Reference proteome</keyword>
<dbReference type="AlphaFoldDB" id="A0A930Y5V8"/>